<accession>A0ABS8TEW2</accession>
<gene>
    <name evidence="1" type="ORF">HAX54_008315</name>
</gene>
<protein>
    <submittedName>
        <fullName evidence="1">Uncharacterized protein</fullName>
    </submittedName>
</protein>
<evidence type="ECO:0000313" key="2">
    <source>
        <dbReference type="Proteomes" id="UP000823775"/>
    </source>
</evidence>
<sequence length="111" mass="12184">DSIKQGEFRRFNSVDTLFMGLGIITQEELIFGDDIMMPSNIDIYREAVEAGARRSSPCAGTQAQHDAWCTLPPDLSFQSLDNALACSTPKPSPTCIVPQTLNIRTHASVKQ</sequence>
<dbReference type="Proteomes" id="UP000823775">
    <property type="component" value="Unassembled WGS sequence"/>
</dbReference>
<comment type="caution">
    <text evidence="1">The sequence shown here is derived from an EMBL/GenBank/DDBJ whole genome shotgun (WGS) entry which is preliminary data.</text>
</comment>
<organism evidence="1 2">
    <name type="scientific">Datura stramonium</name>
    <name type="common">Jimsonweed</name>
    <name type="synonym">Common thornapple</name>
    <dbReference type="NCBI Taxonomy" id="4076"/>
    <lineage>
        <taxon>Eukaryota</taxon>
        <taxon>Viridiplantae</taxon>
        <taxon>Streptophyta</taxon>
        <taxon>Embryophyta</taxon>
        <taxon>Tracheophyta</taxon>
        <taxon>Spermatophyta</taxon>
        <taxon>Magnoliopsida</taxon>
        <taxon>eudicotyledons</taxon>
        <taxon>Gunneridae</taxon>
        <taxon>Pentapetalae</taxon>
        <taxon>asterids</taxon>
        <taxon>lamiids</taxon>
        <taxon>Solanales</taxon>
        <taxon>Solanaceae</taxon>
        <taxon>Solanoideae</taxon>
        <taxon>Datureae</taxon>
        <taxon>Datura</taxon>
    </lineage>
</organism>
<evidence type="ECO:0000313" key="1">
    <source>
        <dbReference type="EMBL" id="MCD7469351.1"/>
    </source>
</evidence>
<proteinExistence type="predicted"/>
<feature type="non-terminal residue" evidence="1">
    <location>
        <position position="1"/>
    </location>
</feature>
<reference evidence="1 2" key="1">
    <citation type="journal article" date="2021" name="BMC Genomics">
        <title>Datura genome reveals duplications of psychoactive alkaloid biosynthetic genes and high mutation rate following tissue culture.</title>
        <authorList>
            <person name="Rajewski A."/>
            <person name="Carter-House D."/>
            <person name="Stajich J."/>
            <person name="Litt A."/>
        </authorList>
    </citation>
    <scope>NUCLEOTIDE SEQUENCE [LARGE SCALE GENOMIC DNA]</scope>
    <source>
        <strain evidence="1">AR-01</strain>
    </source>
</reference>
<name>A0ABS8TEW2_DATST</name>
<dbReference type="EMBL" id="JACEIK010001432">
    <property type="protein sequence ID" value="MCD7469351.1"/>
    <property type="molecule type" value="Genomic_DNA"/>
</dbReference>
<keyword evidence="2" id="KW-1185">Reference proteome</keyword>